<keyword evidence="1" id="KW-0472">Membrane</keyword>
<evidence type="ECO:0000256" key="1">
    <source>
        <dbReference type="SAM" id="Phobius"/>
    </source>
</evidence>
<keyword evidence="3" id="KW-1185">Reference proteome</keyword>
<accession>A0ABR9GAV4</accession>
<organism evidence="2 3">
    <name type="scientific">Dyella acidiphila</name>
    <dbReference type="NCBI Taxonomy" id="2775866"/>
    <lineage>
        <taxon>Bacteria</taxon>
        <taxon>Pseudomonadati</taxon>
        <taxon>Pseudomonadota</taxon>
        <taxon>Gammaproteobacteria</taxon>
        <taxon>Lysobacterales</taxon>
        <taxon>Rhodanobacteraceae</taxon>
        <taxon>Dyella</taxon>
    </lineage>
</organism>
<evidence type="ECO:0000313" key="2">
    <source>
        <dbReference type="EMBL" id="MBE1161165.1"/>
    </source>
</evidence>
<comment type="caution">
    <text evidence="2">The sequence shown here is derived from an EMBL/GenBank/DDBJ whole genome shotgun (WGS) entry which is preliminary data.</text>
</comment>
<name>A0ABR9GAV4_9GAMM</name>
<dbReference type="EMBL" id="JACZZA010000007">
    <property type="protein sequence ID" value="MBE1161165.1"/>
    <property type="molecule type" value="Genomic_DNA"/>
</dbReference>
<dbReference type="RefSeq" id="WP_192556022.1">
    <property type="nucleotide sequence ID" value="NZ_JACZZA010000007.1"/>
</dbReference>
<feature type="transmembrane region" description="Helical" evidence="1">
    <location>
        <begin position="6"/>
        <end position="28"/>
    </location>
</feature>
<evidence type="ECO:0000313" key="3">
    <source>
        <dbReference type="Proteomes" id="UP000651010"/>
    </source>
</evidence>
<gene>
    <name evidence="2" type="ORF">IGX34_12265</name>
</gene>
<keyword evidence="1" id="KW-1133">Transmembrane helix</keyword>
<keyword evidence="1" id="KW-0812">Transmembrane</keyword>
<protein>
    <submittedName>
        <fullName evidence="2">DUF4845 domain-containing protein</fullName>
    </submittedName>
</protein>
<dbReference type="InterPro" id="IPR032314">
    <property type="entry name" value="DUF4845"/>
</dbReference>
<dbReference type="Proteomes" id="UP000651010">
    <property type="component" value="Unassembled WGS sequence"/>
</dbReference>
<sequence>MKSKQAGITLISFLLIAIVAGFFAFMAMKLVPAYTEFMGVQKAMGEMSSESVEGKSPEQIRRDVLKKMSYQYVGDDTVQPGDITIGKGDQSLQLQVAYDKDIPFIYNIDFLIHFEKSVPIQGNIASPN</sequence>
<reference evidence="2 3" key="1">
    <citation type="submission" date="2020-09" db="EMBL/GenBank/DDBJ databases">
        <title>Dyella sp. 7MK23 isolated from forest soil.</title>
        <authorList>
            <person name="Fu J."/>
        </authorList>
    </citation>
    <scope>NUCLEOTIDE SEQUENCE [LARGE SCALE GENOMIC DNA]</scope>
    <source>
        <strain evidence="2 3">7MK23</strain>
    </source>
</reference>
<proteinExistence type="predicted"/>
<dbReference type="Pfam" id="PF16137">
    <property type="entry name" value="DUF4845"/>
    <property type="match status" value="1"/>
</dbReference>